<dbReference type="Proteomes" id="UP000305778">
    <property type="component" value="Unassembled WGS sequence"/>
</dbReference>
<dbReference type="SUPFAM" id="SSF47413">
    <property type="entry name" value="lambda repressor-like DNA-binding domains"/>
    <property type="match status" value="1"/>
</dbReference>
<organism evidence="2 3">
    <name type="scientific">Actinacidiphila oryziradicis</name>
    <dbReference type="NCBI Taxonomy" id="2571141"/>
    <lineage>
        <taxon>Bacteria</taxon>
        <taxon>Bacillati</taxon>
        <taxon>Actinomycetota</taxon>
        <taxon>Actinomycetes</taxon>
        <taxon>Kitasatosporales</taxon>
        <taxon>Streptomycetaceae</taxon>
        <taxon>Actinacidiphila</taxon>
    </lineage>
</organism>
<dbReference type="Pfam" id="PF13560">
    <property type="entry name" value="HTH_31"/>
    <property type="match status" value="1"/>
</dbReference>
<feature type="domain" description="HTH cro/C1-type" evidence="1">
    <location>
        <begin position="18"/>
        <end position="72"/>
    </location>
</feature>
<sequence length="295" mass="32338">MALRTTTTERQRRLGAELRKLREKAGLTVSDGGAFIDMGRVHLTHVESGRTAIASARLRKLCASYGCTSSTLVDALVSMSESTGKGWWSGYKGKLSPSTLDLAEFESQATGLRSFESLFIPGLFQLEHYTRAIFRASDTVTTREEVETAVAFRMDRQAILADEDPPEVHAVIHEAALHMRFGGAAAMRKQLLRLVELADLPNVAIQILPFTADGVSALNTPFCFLSSHAGALETVLVEHPAESMYLHAADSISKYRRQFDRLSAAALPPVDTKVTPVSHDSRDSLGLIQYVLYTL</sequence>
<accession>A0A4U0SRR8</accession>
<dbReference type="Pfam" id="PF19054">
    <property type="entry name" value="DUF5753"/>
    <property type="match status" value="1"/>
</dbReference>
<reference evidence="2 3" key="1">
    <citation type="submission" date="2019-04" db="EMBL/GenBank/DDBJ databases">
        <title>Streptomyces oryziradicis sp. nov., a novel actinomycete isolated from rhizosphere soil of rice (Oryza sativa L.).</title>
        <authorList>
            <person name="Li C."/>
        </authorList>
    </citation>
    <scope>NUCLEOTIDE SEQUENCE [LARGE SCALE GENOMIC DNA]</scope>
    <source>
        <strain evidence="2 3">NEAU-C40</strain>
    </source>
</reference>
<name>A0A4U0SRR8_9ACTN</name>
<dbReference type="OrthoDB" id="3462393at2"/>
<keyword evidence="3" id="KW-1185">Reference proteome</keyword>
<dbReference type="GO" id="GO:0003677">
    <property type="term" value="F:DNA binding"/>
    <property type="evidence" value="ECO:0007669"/>
    <property type="project" value="InterPro"/>
</dbReference>
<dbReference type="AlphaFoldDB" id="A0A4U0SRR8"/>
<dbReference type="InterPro" id="IPR043917">
    <property type="entry name" value="DUF5753"/>
</dbReference>
<proteinExistence type="predicted"/>
<gene>
    <name evidence="2" type="ORF">FCI23_02270</name>
</gene>
<dbReference type="SMART" id="SM00530">
    <property type="entry name" value="HTH_XRE"/>
    <property type="match status" value="1"/>
</dbReference>
<dbReference type="Gene3D" id="1.10.260.40">
    <property type="entry name" value="lambda repressor-like DNA-binding domains"/>
    <property type="match status" value="1"/>
</dbReference>
<evidence type="ECO:0000313" key="2">
    <source>
        <dbReference type="EMBL" id="TKA12854.1"/>
    </source>
</evidence>
<dbReference type="PROSITE" id="PS50943">
    <property type="entry name" value="HTH_CROC1"/>
    <property type="match status" value="1"/>
</dbReference>
<protein>
    <submittedName>
        <fullName evidence="2">Helix-turn-helix domain-containing protein</fullName>
    </submittedName>
</protein>
<dbReference type="CDD" id="cd00093">
    <property type="entry name" value="HTH_XRE"/>
    <property type="match status" value="1"/>
</dbReference>
<dbReference type="InterPro" id="IPR001387">
    <property type="entry name" value="Cro/C1-type_HTH"/>
</dbReference>
<evidence type="ECO:0000313" key="3">
    <source>
        <dbReference type="Proteomes" id="UP000305778"/>
    </source>
</evidence>
<comment type="caution">
    <text evidence="2">The sequence shown here is derived from an EMBL/GenBank/DDBJ whole genome shotgun (WGS) entry which is preliminary data.</text>
</comment>
<dbReference type="InterPro" id="IPR010982">
    <property type="entry name" value="Lambda_DNA-bd_dom_sf"/>
</dbReference>
<evidence type="ECO:0000259" key="1">
    <source>
        <dbReference type="PROSITE" id="PS50943"/>
    </source>
</evidence>
<dbReference type="EMBL" id="SUMC01000002">
    <property type="protein sequence ID" value="TKA12854.1"/>
    <property type="molecule type" value="Genomic_DNA"/>
</dbReference>